<name>Q5G5C0_PERAM</name>
<sequence length="113" mass="12812">MSATILSATSTSVPTTSVSATSLSATSLSATSVSATSLSATSVRMLHQLPLTMPSSMSWRMHLCAPSDWMCSSESVAVPKVRSWQFIFVLGRIWWYWWLRNTRGWWLWSAWYW</sequence>
<dbReference type="EMBL" id="AY850280">
    <property type="protein sequence ID" value="AAW57777.1"/>
    <property type="molecule type" value="mRNA"/>
</dbReference>
<proteinExistence type="evidence at transcript level"/>
<accession>Q5G5C0</accession>
<evidence type="ECO:0000313" key="1">
    <source>
        <dbReference type="EMBL" id="AAW57777.1"/>
    </source>
</evidence>
<reference evidence="1" key="1">
    <citation type="submission" date="2004-12" db="EMBL/GenBank/DDBJ databases">
        <title>Immunological screening of Periplaneta americana cDNA expression libraries with serum immunized with soluble protein antigens derived from Periplaneta fuliginosa.</title>
        <authorList>
            <person name="Xu S."/>
            <person name="Wang S."/>
            <person name="Wu S."/>
        </authorList>
    </citation>
    <scope>NUCLEOTIDE SEQUENCE</scope>
</reference>
<organism evidence="1">
    <name type="scientific">Periplaneta americana</name>
    <name type="common">American cockroach</name>
    <name type="synonym">Blatta americana</name>
    <dbReference type="NCBI Taxonomy" id="6978"/>
    <lineage>
        <taxon>Eukaryota</taxon>
        <taxon>Metazoa</taxon>
        <taxon>Ecdysozoa</taxon>
        <taxon>Arthropoda</taxon>
        <taxon>Hexapoda</taxon>
        <taxon>Insecta</taxon>
        <taxon>Pterygota</taxon>
        <taxon>Neoptera</taxon>
        <taxon>Polyneoptera</taxon>
        <taxon>Dictyoptera</taxon>
        <taxon>Blattodea</taxon>
        <taxon>Blattoidea</taxon>
        <taxon>Blattidae</taxon>
        <taxon>Blattinae</taxon>
        <taxon>Periplaneta</taxon>
    </lineage>
</organism>
<protein>
    <submittedName>
        <fullName evidence="1">Parcxpwnx06</fullName>
    </submittedName>
</protein>
<dbReference type="AlphaFoldDB" id="Q5G5C0"/>